<evidence type="ECO:0000256" key="3">
    <source>
        <dbReference type="ARBA" id="ARBA00022801"/>
    </source>
</evidence>
<dbReference type="PROSITE" id="PS51194">
    <property type="entry name" value="HELICASE_CTER"/>
    <property type="match status" value="1"/>
</dbReference>
<dbReference type="PROSITE" id="PS00039">
    <property type="entry name" value="DEAD_ATP_HELICASE"/>
    <property type="match status" value="1"/>
</dbReference>
<keyword evidence="4" id="KW-0347">Helicase</keyword>
<keyword evidence="13" id="KW-1185">Reference proteome</keyword>
<feature type="domain" description="Helicase ATP-binding" evidence="9">
    <location>
        <begin position="880"/>
        <end position="968"/>
    </location>
</feature>
<keyword evidence="2" id="KW-0547">Nucleotide-binding</keyword>
<feature type="region of interest" description="Disordered" evidence="8">
    <location>
        <begin position="1218"/>
        <end position="1237"/>
    </location>
</feature>
<dbReference type="PROSITE" id="PS00028">
    <property type="entry name" value="ZINC_FINGER_C2H2_1"/>
    <property type="match status" value="1"/>
</dbReference>
<dbReference type="SMART" id="SM00490">
    <property type="entry name" value="HELICc"/>
    <property type="match status" value="1"/>
</dbReference>
<dbReference type="EMBL" id="FJOG01000066">
    <property type="protein sequence ID" value="CZR69188.1"/>
    <property type="molecule type" value="Genomic_DNA"/>
</dbReference>
<dbReference type="SUPFAM" id="SSF52540">
    <property type="entry name" value="P-loop containing nucleoside triphosphate hydrolases"/>
    <property type="match status" value="2"/>
</dbReference>
<dbReference type="CDD" id="cd18787">
    <property type="entry name" value="SF2_C_DEAD"/>
    <property type="match status" value="1"/>
</dbReference>
<evidence type="ECO:0000313" key="13">
    <source>
        <dbReference type="Proteomes" id="UP000184330"/>
    </source>
</evidence>
<name>A0A1L7XW09_9HELO</name>
<evidence type="ECO:0000256" key="7">
    <source>
        <dbReference type="PROSITE-ProRule" id="PRU00552"/>
    </source>
</evidence>
<evidence type="ECO:0000256" key="1">
    <source>
        <dbReference type="ARBA" id="ARBA00012552"/>
    </source>
</evidence>
<feature type="region of interest" description="Disordered" evidence="8">
    <location>
        <begin position="1144"/>
        <end position="1176"/>
    </location>
</feature>
<feature type="short sequence motif" description="Q motif" evidence="7">
    <location>
        <begin position="196"/>
        <end position="224"/>
    </location>
</feature>
<feature type="compositionally biased region" description="Gly residues" evidence="8">
    <location>
        <begin position="1144"/>
        <end position="1162"/>
    </location>
</feature>
<dbReference type="InterPro" id="IPR027417">
    <property type="entry name" value="P-loop_NTPase"/>
</dbReference>
<dbReference type="Pfam" id="PF00271">
    <property type="entry name" value="Helicase_C"/>
    <property type="match status" value="1"/>
</dbReference>
<evidence type="ECO:0000259" key="11">
    <source>
        <dbReference type="PROSITE" id="PS51195"/>
    </source>
</evidence>
<dbReference type="AlphaFoldDB" id="A0A1L7XW09"/>
<feature type="domain" description="Helicase C-terminal" evidence="10">
    <location>
        <begin position="979"/>
        <end position="1139"/>
    </location>
</feature>
<keyword evidence="5" id="KW-0067">ATP-binding</keyword>
<protein>
    <recommendedName>
        <fullName evidence="1">RNA helicase</fullName>
        <ecNumber evidence="1">3.6.4.13</ecNumber>
    </recommendedName>
</protein>
<dbReference type="SMART" id="SM00487">
    <property type="entry name" value="DEXDc"/>
    <property type="match status" value="1"/>
</dbReference>
<comment type="catalytic activity">
    <reaction evidence="6">
        <text>ATP + H2O = ADP + phosphate + H(+)</text>
        <dbReference type="Rhea" id="RHEA:13065"/>
        <dbReference type="ChEBI" id="CHEBI:15377"/>
        <dbReference type="ChEBI" id="CHEBI:15378"/>
        <dbReference type="ChEBI" id="CHEBI:30616"/>
        <dbReference type="ChEBI" id="CHEBI:43474"/>
        <dbReference type="ChEBI" id="CHEBI:456216"/>
        <dbReference type="EC" id="3.6.4.13"/>
    </reaction>
</comment>
<dbReference type="Proteomes" id="UP000184330">
    <property type="component" value="Unassembled WGS sequence"/>
</dbReference>
<feature type="compositionally biased region" description="Low complexity" evidence="8">
    <location>
        <begin position="1"/>
        <end position="11"/>
    </location>
</feature>
<dbReference type="GO" id="GO:0003724">
    <property type="term" value="F:RNA helicase activity"/>
    <property type="evidence" value="ECO:0007669"/>
    <property type="project" value="UniProtKB-EC"/>
</dbReference>
<reference evidence="12 13" key="1">
    <citation type="submission" date="2016-03" db="EMBL/GenBank/DDBJ databases">
        <authorList>
            <person name="Ploux O."/>
        </authorList>
    </citation>
    <scope>NUCLEOTIDE SEQUENCE [LARGE SCALE GENOMIC DNA]</scope>
    <source>
        <strain evidence="12 13">UAMH 11012</strain>
    </source>
</reference>
<sequence>MADHLNMNGLNLNGGPGGAEQRSYIPPHMRGKMGGPAPGPGPVPNGGPPMNGGINGSAWGPAANGFAGDAPRPGAGGNWASAPDFQPRGNDPAGPAPAGRPGWDTYKEPAAFNRNAYGNPSTGGGSGGGSPAPARGGGDGQWRDGKHIAGPANPRLERELFGVADDPTKQQTGINFEKYDDIPVEASGHDVPEPVLKFTNPPLDDHLIKNIELAHYKVPTPVQKYSIPIVMGGRDLMACAQTGSGKTGGFLFPILSQAFINGPSAPPAGAAGNFGRQRKAYPTSLILAPTRELVSQIYDESRKFAYRSWVRPCVVYGGADIGSQLRQIEPSATKVPSIMDRDSSSPHLSLHRRTLENTGNQFDPFNCSGSAISWSLSEQQITSQYLEETASGASLAMDAVRGSKAKVKAPNMLTSWSTSKKRNIDAFLESPSTVTASKSLKSLDAVRPSTTSREPLSTIAANNAVKNMTAGRNSTPIDKVKKPLMTMVNRGTVQKVLSEPPAPSKKTTIVNKSLGLTAVSESSSTDKASLKRSTANEDLTADEESTTTATTVLIASEELTFLAKLVIFNDISVLIQWLAWTCLSLTSRALKNLEHEIAFPTQSAMENLMQRIPFQFAPGLLQTLQSPIPPTISYFKTLPLHLEKLWAVYLLVLEHEDPARRPRIYIGSGTEGTYGIRKRMSQYDKRIQTGAANSAIPHYVETSLQEGYNITHKCLLCWAALPMASDVFQLRCLFLILESVFALCFWAMRSRTKDYFMPALCPWSRESFTYDGCCNHFSINEQIGAHHEDATPEEINRLAAERKAASVARREANRVPGAKALTTKACAEKHLEEQNFKCDVCIQTFDCDAKLSTHLLTPLHLKKVQEKATGVRKVLKGSGGGCDLLVATPGRLVDLIERGRISLCNIKYLVLDEADRMLDMGFEPQIRRIVEGEDMPGVQLRQTLMFSATFPRDIQMLARDFLKDYVFLSVGRVGSTSENITQKVEYVEDMDKRSVLLDILHTHGAGLTLIFVETKRMADSLSDFLINQNFPATSIHGDRTQRERERALEMFRNGRCPILVATAVAARGLDIPNVTHVVNYDLPTDIDDYVHRIGRTGRAGNTGISTAFFNRGNRGVVRDLIDLLKEANQDVPAFLENIAREGSGFGGGGRGGGRSGGRGRGGAANRDFRKFGGGAGGGPGFGSGGGYGGAPAPAYGGGFGGPPPPAAYGGGAPSYGGGFSGGSYGNPSGGGSGQSWW</sequence>
<feature type="compositionally biased region" description="Low complexity" evidence="8">
    <location>
        <begin position="87"/>
        <end position="102"/>
    </location>
</feature>
<evidence type="ECO:0000256" key="2">
    <source>
        <dbReference type="ARBA" id="ARBA00022741"/>
    </source>
</evidence>
<evidence type="ECO:0000259" key="9">
    <source>
        <dbReference type="PROSITE" id="PS51192"/>
    </source>
</evidence>
<feature type="compositionally biased region" description="Gly residues" evidence="8">
    <location>
        <begin position="121"/>
        <end position="140"/>
    </location>
</feature>
<gene>
    <name evidence="12" type="ORF">PAC_19088</name>
</gene>
<evidence type="ECO:0000259" key="10">
    <source>
        <dbReference type="PROSITE" id="PS51194"/>
    </source>
</evidence>
<feature type="domain" description="DEAD-box RNA helicase Q" evidence="11">
    <location>
        <begin position="196"/>
        <end position="224"/>
    </location>
</feature>
<feature type="compositionally biased region" description="Pro residues" evidence="8">
    <location>
        <begin position="37"/>
        <end position="47"/>
    </location>
</feature>
<dbReference type="OrthoDB" id="196131at2759"/>
<evidence type="ECO:0000256" key="5">
    <source>
        <dbReference type="ARBA" id="ARBA00022840"/>
    </source>
</evidence>
<evidence type="ECO:0000256" key="4">
    <source>
        <dbReference type="ARBA" id="ARBA00022806"/>
    </source>
</evidence>
<dbReference type="Pfam" id="PF00270">
    <property type="entry name" value="DEAD"/>
    <property type="match status" value="2"/>
</dbReference>
<dbReference type="EC" id="3.6.4.13" evidence="1"/>
<feature type="domain" description="Helicase ATP-binding" evidence="9">
    <location>
        <begin position="227"/>
        <end position="332"/>
    </location>
</feature>
<dbReference type="PROSITE" id="PS51195">
    <property type="entry name" value="Q_MOTIF"/>
    <property type="match status" value="1"/>
</dbReference>
<dbReference type="PANTHER" id="PTHR47958">
    <property type="entry name" value="ATP-DEPENDENT RNA HELICASE DBP3"/>
    <property type="match status" value="1"/>
</dbReference>
<proteinExistence type="predicted"/>
<evidence type="ECO:0000313" key="12">
    <source>
        <dbReference type="EMBL" id="CZR69188.1"/>
    </source>
</evidence>
<dbReference type="GO" id="GO:0016787">
    <property type="term" value="F:hydrolase activity"/>
    <property type="evidence" value="ECO:0007669"/>
    <property type="project" value="UniProtKB-KW"/>
</dbReference>
<dbReference type="PROSITE" id="PS51192">
    <property type="entry name" value="HELICASE_ATP_BIND_1"/>
    <property type="match status" value="2"/>
</dbReference>
<dbReference type="InterPro" id="IPR011545">
    <property type="entry name" value="DEAD/DEAH_box_helicase_dom"/>
</dbReference>
<dbReference type="FunFam" id="3.40.50.300:FF:000008">
    <property type="entry name" value="ATP-dependent RNA helicase RhlB"/>
    <property type="match status" value="1"/>
</dbReference>
<feature type="region of interest" description="Disordered" evidence="8">
    <location>
        <begin position="1"/>
        <end position="152"/>
    </location>
</feature>
<dbReference type="InterPro" id="IPR001650">
    <property type="entry name" value="Helicase_C-like"/>
</dbReference>
<dbReference type="InterPro" id="IPR014001">
    <property type="entry name" value="Helicase_ATP-bd"/>
</dbReference>
<dbReference type="InterPro" id="IPR014014">
    <property type="entry name" value="RNA_helicase_DEAD_Q_motif"/>
</dbReference>
<keyword evidence="3" id="KW-0378">Hydrolase</keyword>
<dbReference type="GO" id="GO:0005524">
    <property type="term" value="F:ATP binding"/>
    <property type="evidence" value="ECO:0007669"/>
    <property type="project" value="UniProtKB-KW"/>
</dbReference>
<organism evidence="12 13">
    <name type="scientific">Phialocephala subalpina</name>
    <dbReference type="NCBI Taxonomy" id="576137"/>
    <lineage>
        <taxon>Eukaryota</taxon>
        <taxon>Fungi</taxon>
        <taxon>Dikarya</taxon>
        <taxon>Ascomycota</taxon>
        <taxon>Pezizomycotina</taxon>
        <taxon>Leotiomycetes</taxon>
        <taxon>Helotiales</taxon>
        <taxon>Mollisiaceae</taxon>
        <taxon>Phialocephala</taxon>
        <taxon>Phialocephala fortinii species complex</taxon>
    </lineage>
</organism>
<dbReference type="GO" id="GO:0003676">
    <property type="term" value="F:nucleic acid binding"/>
    <property type="evidence" value="ECO:0007669"/>
    <property type="project" value="InterPro"/>
</dbReference>
<dbReference type="InterPro" id="IPR013087">
    <property type="entry name" value="Znf_C2H2_type"/>
</dbReference>
<dbReference type="Gene3D" id="3.40.50.300">
    <property type="entry name" value="P-loop containing nucleotide triphosphate hydrolases"/>
    <property type="match status" value="3"/>
</dbReference>
<dbReference type="InterPro" id="IPR000629">
    <property type="entry name" value="RNA-helicase_DEAD-box_CS"/>
</dbReference>
<evidence type="ECO:0000256" key="8">
    <source>
        <dbReference type="SAM" id="MobiDB-lite"/>
    </source>
</evidence>
<accession>A0A1L7XW09</accession>
<dbReference type="STRING" id="576137.A0A1L7XW09"/>
<evidence type="ECO:0000256" key="6">
    <source>
        <dbReference type="ARBA" id="ARBA00047984"/>
    </source>
</evidence>